<dbReference type="PROSITE" id="PS51782">
    <property type="entry name" value="LYSM"/>
    <property type="match status" value="1"/>
</dbReference>
<dbReference type="SUPFAM" id="SSF54106">
    <property type="entry name" value="LysM domain"/>
    <property type="match status" value="1"/>
</dbReference>
<dbReference type="eggNOG" id="COG1652">
    <property type="taxonomic scope" value="Bacteria"/>
</dbReference>
<feature type="domain" description="LysM" evidence="1">
    <location>
        <begin position="178"/>
        <end position="225"/>
    </location>
</feature>
<dbReference type="InterPro" id="IPR045361">
    <property type="entry name" value="CIS_tube_prot_N"/>
</dbReference>
<dbReference type="STRING" id="879212.DespoDRAFT_03699"/>
<dbReference type="OrthoDB" id="9809850at2"/>
<dbReference type="Proteomes" id="UP000005778">
    <property type="component" value="Chromosome"/>
</dbReference>
<proteinExistence type="predicted"/>
<protein>
    <recommendedName>
        <fullName evidence="1">LysM domain-containing protein</fullName>
    </recommendedName>
</protein>
<dbReference type="InterPro" id="IPR018392">
    <property type="entry name" value="LysM"/>
</dbReference>
<reference evidence="2 3" key="1">
    <citation type="submission" date="2011-09" db="EMBL/GenBank/DDBJ databases">
        <authorList>
            <consortium name="US DOE Joint Genome Institute (JGI-PGF)"/>
            <person name="Lucas S."/>
            <person name="Han J."/>
            <person name="Lapidus A."/>
            <person name="Cheng J.-F."/>
            <person name="Goodwin L."/>
            <person name="Pitluck S."/>
            <person name="Peters L."/>
            <person name="Land M.L."/>
            <person name="Hauser L."/>
            <person name="Orellana R."/>
            <person name="Lovley D."/>
            <person name="Woyke T.J."/>
        </authorList>
    </citation>
    <scope>NUCLEOTIDE SEQUENCE [LARGE SCALE GENOMIC DNA]</scope>
    <source>
        <strain evidence="2 3">2ac9</strain>
    </source>
</reference>
<dbReference type="Pfam" id="PF01476">
    <property type="entry name" value="LysM"/>
    <property type="match status" value="1"/>
</dbReference>
<reference evidence="2 3" key="2">
    <citation type="submission" date="2012-02" db="EMBL/GenBank/DDBJ databases">
        <title>Improved High-Quality Draft sequence of Desulfobacter postgatei 2ac9.</title>
        <authorList>
            <consortium name="US DOE Joint Genome Institute"/>
            <person name="Lucas S."/>
            <person name="Han J."/>
            <person name="Lapidus A."/>
            <person name="Cheng J.-F."/>
            <person name="Goodwin L."/>
            <person name="Pitluck S."/>
            <person name="Peters L."/>
            <person name="Ovchinnikova G."/>
            <person name="Held B."/>
            <person name="Detter J.C."/>
            <person name="Han C."/>
            <person name="Tapia R."/>
            <person name="Land M."/>
            <person name="Hauser L."/>
            <person name="Kyrpides N."/>
            <person name="Ivanova N."/>
            <person name="Pagani I."/>
            <person name="Orellana R."/>
            <person name="Lovley D."/>
            <person name="Woyke T."/>
        </authorList>
    </citation>
    <scope>NUCLEOTIDE SEQUENCE [LARGE SCALE GENOMIC DNA]</scope>
    <source>
        <strain evidence="2 3">2ac9</strain>
    </source>
</reference>
<dbReference type="Gene3D" id="3.10.350.10">
    <property type="entry name" value="LysM domain"/>
    <property type="match status" value="1"/>
</dbReference>
<evidence type="ECO:0000313" key="3">
    <source>
        <dbReference type="Proteomes" id="UP000005778"/>
    </source>
</evidence>
<dbReference type="SMART" id="SM00257">
    <property type="entry name" value="LysM"/>
    <property type="match status" value="1"/>
</dbReference>
<dbReference type="InterPro" id="IPR036779">
    <property type="entry name" value="LysM_dom_sf"/>
</dbReference>
<dbReference type="AlphaFoldDB" id="I5B7H5"/>
<dbReference type="Pfam" id="PF19266">
    <property type="entry name" value="CIS_tube"/>
    <property type="match status" value="1"/>
</dbReference>
<dbReference type="HOGENOM" id="CLU_075813_1_1_7"/>
<dbReference type="EMBL" id="CM001488">
    <property type="protein sequence ID" value="EIM65438.1"/>
    <property type="molecule type" value="Genomic_DNA"/>
</dbReference>
<dbReference type="CDD" id="cd00118">
    <property type="entry name" value="LysM"/>
    <property type="match status" value="1"/>
</dbReference>
<keyword evidence="3" id="KW-1185">Reference proteome</keyword>
<name>I5B7H5_9BACT</name>
<accession>I5B7H5</accession>
<dbReference type="RefSeq" id="WP_004075639.1">
    <property type="nucleotide sequence ID" value="NZ_CM001488.1"/>
</dbReference>
<sequence>MPLAKMTIINLDANEQVTNDNVKVLFNPTEYTIEQSNSWDTQNVQGQEPRTQFTKADLKKLSMELFFDSYEERDGSGSPVDVRVYTDRVARLMVVSVDEGNDGKRPPIVQVTWANAPTGVTNPDFPFKGVLLSLRLQYILFSEQGYPVRAKANLSFQEYLTPEEIEERFPRRSSFPARTYTVREGDTLSSIAQTVWKKPGEWRRIARANTVLDPRALPAGTVLTIPAIK</sequence>
<organism evidence="2 3">
    <name type="scientific">Desulfobacter postgatei 2ac9</name>
    <dbReference type="NCBI Taxonomy" id="879212"/>
    <lineage>
        <taxon>Bacteria</taxon>
        <taxon>Pseudomonadati</taxon>
        <taxon>Thermodesulfobacteriota</taxon>
        <taxon>Desulfobacteria</taxon>
        <taxon>Desulfobacterales</taxon>
        <taxon>Desulfobacteraceae</taxon>
        <taxon>Desulfobacter</taxon>
    </lineage>
</organism>
<evidence type="ECO:0000259" key="1">
    <source>
        <dbReference type="PROSITE" id="PS51782"/>
    </source>
</evidence>
<evidence type="ECO:0000313" key="2">
    <source>
        <dbReference type="EMBL" id="EIM65438.1"/>
    </source>
</evidence>
<gene>
    <name evidence="2" type="ORF">DespoDRAFT_03699</name>
</gene>